<reference evidence="9" key="1">
    <citation type="journal article" date="2019" name="Int. J. Syst. Evol. Microbiol.">
        <title>The Global Catalogue of Microorganisms (GCM) 10K type strain sequencing project: providing services to taxonomists for standard genome sequencing and annotation.</title>
        <authorList>
            <consortium name="The Broad Institute Genomics Platform"/>
            <consortium name="The Broad Institute Genome Sequencing Center for Infectious Disease"/>
            <person name="Wu L."/>
            <person name="Ma J."/>
        </authorList>
    </citation>
    <scope>NUCLEOTIDE SEQUENCE [LARGE SCALE GENOMIC DNA]</scope>
    <source>
        <strain evidence="9">CGMCC 1.13587</strain>
    </source>
</reference>
<evidence type="ECO:0000256" key="3">
    <source>
        <dbReference type="ARBA" id="ARBA00022692"/>
    </source>
</evidence>
<evidence type="ECO:0000256" key="2">
    <source>
        <dbReference type="ARBA" id="ARBA00022475"/>
    </source>
</evidence>
<evidence type="ECO:0000256" key="6">
    <source>
        <dbReference type="SAM" id="Phobius"/>
    </source>
</evidence>
<keyword evidence="4 6" id="KW-1133">Transmembrane helix</keyword>
<organism evidence="8 9">
    <name type="scientific">Rhodanobacter terrae</name>
    <dbReference type="NCBI Taxonomy" id="418647"/>
    <lineage>
        <taxon>Bacteria</taxon>
        <taxon>Pseudomonadati</taxon>
        <taxon>Pseudomonadota</taxon>
        <taxon>Gammaproteobacteria</taxon>
        <taxon>Lysobacterales</taxon>
        <taxon>Rhodanobacteraceae</taxon>
        <taxon>Rhodanobacter</taxon>
    </lineage>
</organism>
<comment type="caution">
    <text evidence="8">The sequence shown here is derived from an EMBL/GenBank/DDBJ whole genome shotgun (WGS) entry which is preliminary data.</text>
</comment>
<evidence type="ECO:0000256" key="5">
    <source>
        <dbReference type="ARBA" id="ARBA00023136"/>
    </source>
</evidence>
<dbReference type="Proteomes" id="UP001596111">
    <property type="component" value="Unassembled WGS sequence"/>
</dbReference>
<evidence type="ECO:0000259" key="7">
    <source>
        <dbReference type="Pfam" id="PF04024"/>
    </source>
</evidence>
<keyword evidence="9" id="KW-1185">Reference proteome</keyword>
<proteinExistence type="predicted"/>
<dbReference type="RefSeq" id="WP_377330011.1">
    <property type="nucleotide sequence ID" value="NZ_JBHSNG010000037.1"/>
</dbReference>
<dbReference type="PANTHER" id="PTHR33885">
    <property type="entry name" value="PHAGE SHOCK PROTEIN C"/>
    <property type="match status" value="1"/>
</dbReference>
<evidence type="ECO:0000256" key="4">
    <source>
        <dbReference type="ARBA" id="ARBA00022989"/>
    </source>
</evidence>
<dbReference type="PANTHER" id="PTHR33885:SF3">
    <property type="entry name" value="PHAGE SHOCK PROTEIN C"/>
    <property type="match status" value="1"/>
</dbReference>
<dbReference type="InterPro" id="IPR052027">
    <property type="entry name" value="PspC"/>
</dbReference>
<name>A0ABW0T1Z5_9GAMM</name>
<dbReference type="EMBL" id="JBHSNG010000037">
    <property type="protein sequence ID" value="MFC5583203.1"/>
    <property type="molecule type" value="Genomic_DNA"/>
</dbReference>
<keyword evidence="2" id="KW-1003">Cell membrane</keyword>
<keyword evidence="3 6" id="KW-0812">Transmembrane</keyword>
<feature type="domain" description="Phage shock protein PspC N-terminal" evidence="7">
    <location>
        <begin position="96"/>
        <end position="152"/>
    </location>
</feature>
<accession>A0ABW0T1Z5</accession>
<evidence type="ECO:0000313" key="8">
    <source>
        <dbReference type="EMBL" id="MFC5583203.1"/>
    </source>
</evidence>
<protein>
    <submittedName>
        <fullName evidence="8">PspC domain-containing protein</fullName>
    </submittedName>
</protein>
<feature type="transmembrane region" description="Helical" evidence="6">
    <location>
        <begin position="128"/>
        <end position="151"/>
    </location>
</feature>
<sequence>MQIVVQVRLSGHSTTFLLDEDAYQGLRTYFEHARSRLRRDPDCEEILRDLEQSIGEKLSPENRVLSRKEVASVFEQVGAVDAGNSDAAAAQPGRSRRLCRIEEGKWLFGVCQGLAAYSSIRVEWVRSIFVIASVFSGGIPVLIYLVLMFALPLVRTHDEYSASLHAHSDAM</sequence>
<gene>
    <name evidence="8" type="ORF">ACFPPB_18980</name>
</gene>
<comment type="subcellular location">
    <subcellularLocation>
        <location evidence="1">Cell membrane</location>
        <topology evidence="1">Single-pass membrane protein</topology>
    </subcellularLocation>
</comment>
<dbReference type="InterPro" id="IPR007168">
    <property type="entry name" value="Phageshock_PspC_N"/>
</dbReference>
<keyword evidence="5 6" id="KW-0472">Membrane</keyword>
<dbReference type="Pfam" id="PF04024">
    <property type="entry name" value="PspC"/>
    <property type="match status" value="1"/>
</dbReference>
<evidence type="ECO:0000256" key="1">
    <source>
        <dbReference type="ARBA" id="ARBA00004162"/>
    </source>
</evidence>
<evidence type="ECO:0000313" key="9">
    <source>
        <dbReference type="Proteomes" id="UP001596111"/>
    </source>
</evidence>